<dbReference type="FunFam" id="3.90.400.10:FF:000002">
    <property type="entry name" value="Sucrose isomerase"/>
    <property type="match status" value="1"/>
</dbReference>
<dbReference type="GO" id="GO:0004556">
    <property type="term" value="F:alpha-amylase activity"/>
    <property type="evidence" value="ECO:0007669"/>
    <property type="project" value="TreeGrafter"/>
</dbReference>
<evidence type="ECO:0000313" key="5">
    <source>
        <dbReference type="EMBL" id="RLP69804.1"/>
    </source>
</evidence>
<evidence type="ECO:0000259" key="4">
    <source>
        <dbReference type="SMART" id="SM00642"/>
    </source>
</evidence>
<evidence type="ECO:0000256" key="3">
    <source>
        <dbReference type="ARBA" id="ARBA00023295"/>
    </source>
</evidence>
<dbReference type="RefSeq" id="WP_121673479.1">
    <property type="nucleotide sequence ID" value="NZ_BMXM01000008.1"/>
</dbReference>
<gene>
    <name evidence="5" type="ORF">D9V29_11305</name>
</gene>
<evidence type="ECO:0000256" key="1">
    <source>
        <dbReference type="ARBA" id="ARBA00008061"/>
    </source>
</evidence>
<keyword evidence="3" id="KW-0326">Glycosidase</keyword>
<dbReference type="PANTHER" id="PTHR10357:SF179">
    <property type="entry name" value="NEUTRAL AND BASIC AMINO ACID TRANSPORT PROTEIN RBAT"/>
    <property type="match status" value="1"/>
</dbReference>
<dbReference type="NCBIfam" id="NF008183">
    <property type="entry name" value="PRK10933.1"/>
    <property type="match status" value="1"/>
</dbReference>
<protein>
    <submittedName>
        <fullName evidence="5">Alpha-glucosidase</fullName>
    </submittedName>
</protein>
<comment type="caution">
    <text evidence="5">The sequence shown here is derived from an EMBL/GenBank/DDBJ whole genome shotgun (WGS) entry which is preliminary data.</text>
</comment>
<dbReference type="Pfam" id="PF00128">
    <property type="entry name" value="Alpha-amylase"/>
    <property type="match status" value="1"/>
</dbReference>
<dbReference type="InterPro" id="IPR017853">
    <property type="entry name" value="GH"/>
</dbReference>
<keyword evidence="2" id="KW-0378">Hydrolase</keyword>
<dbReference type="Proteomes" id="UP000270299">
    <property type="component" value="Unassembled WGS sequence"/>
</dbReference>
<reference evidence="5 6" key="1">
    <citation type="submission" date="2018-10" db="EMBL/GenBank/DDBJ databases">
        <authorList>
            <person name="Li J."/>
        </authorList>
    </citation>
    <scope>NUCLEOTIDE SEQUENCE [LARGE SCALE GENOMIC DNA]</scope>
    <source>
        <strain evidence="5 6">CCTCC AB209002</strain>
    </source>
</reference>
<dbReference type="OrthoDB" id="9043248at2"/>
<accession>A0A3L6ZPD0</accession>
<dbReference type="SUPFAM" id="SSF51445">
    <property type="entry name" value="(Trans)glycosidases"/>
    <property type="match status" value="1"/>
</dbReference>
<proteinExistence type="inferred from homology"/>
<dbReference type="InterPro" id="IPR006047">
    <property type="entry name" value="GH13_cat_dom"/>
</dbReference>
<dbReference type="Gene3D" id="3.90.400.10">
    <property type="entry name" value="Oligo-1,6-glucosidase, Domain 2"/>
    <property type="match status" value="1"/>
</dbReference>
<dbReference type="AlphaFoldDB" id="A0A3L6ZPD0"/>
<keyword evidence="6" id="KW-1185">Reference proteome</keyword>
<dbReference type="Gene3D" id="2.60.40.1180">
    <property type="entry name" value="Golgi alpha-mannosidase II"/>
    <property type="match status" value="1"/>
</dbReference>
<dbReference type="Pfam" id="PF16657">
    <property type="entry name" value="Malt_amylase_C"/>
    <property type="match status" value="1"/>
</dbReference>
<dbReference type="FunFam" id="3.20.20.80:FF:000064">
    <property type="entry name" value="Oligo-1,6-glucosidase"/>
    <property type="match status" value="1"/>
</dbReference>
<dbReference type="SMART" id="SM00642">
    <property type="entry name" value="Aamy"/>
    <property type="match status" value="1"/>
</dbReference>
<dbReference type="SUPFAM" id="SSF51011">
    <property type="entry name" value="Glycosyl hydrolase domain"/>
    <property type="match status" value="1"/>
</dbReference>
<dbReference type="InterPro" id="IPR032091">
    <property type="entry name" value="Malt_amylase-like_C"/>
</dbReference>
<dbReference type="InterPro" id="IPR013780">
    <property type="entry name" value="Glyco_hydro_b"/>
</dbReference>
<name>A0A3L6ZPD0_9MICO</name>
<evidence type="ECO:0000313" key="6">
    <source>
        <dbReference type="Proteomes" id="UP000270299"/>
    </source>
</evidence>
<dbReference type="PANTHER" id="PTHR10357">
    <property type="entry name" value="ALPHA-AMYLASE FAMILY MEMBER"/>
    <property type="match status" value="1"/>
</dbReference>
<dbReference type="CDD" id="cd11333">
    <property type="entry name" value="AmyAc_SI_OligoGlu_DGase"/>
    <property type="match status" value="1"/>
</dbReference>
<feature type="domain" description="Glycosyl hydrolase family 13 catalytic" evidence="4">
    <location>
        <begin position="27"/>
        <end position="430"/>
    </location>
</feature>
<comment type="similarity">
    <text evidence="1">Belongs to the glycosyl hydrolase 13 family.</text>
</comment>
<dbReference type="Gene3D" id="3.20.20.80">
    <property type="entry name" value="Glycosidases"/>
    <property type="match status" value="1"/>
</dbReference>
<dbReference type="EMBL" id="RCUV01000012">
    <property type="protein sequence ID" value="RLP69804.1"/>
    <property type="molecule type" value="Genomic_DNA"/>
</dbReference>
<dbReference type="InterPro" id="IPR045857">
    <property type="entry name" value="O16G_dom_2"/>
</dbReference>
<evidence type="ECO:0000256" key="2">
    <source>
        <dbReference type="ARBA" id="ARBA00022801"/>
    </source>
</evidence>
<sequence>MTDATENGTKDDTSTAAPWWTRAVVYQVYPRSFADSDGDGIGDLGGIRSRLGYLAKLGVDVIWLSPVYPSPQHDNGYDIRDYEDIDPVFGSLSDFDELVADAHSRGIRIVMDLVVNHTSDEHAWFQESRSSTDNPKRDWYWWRAPREDGSAPNDWTSAFSGPAWTLDEATGEYYLHLFAKQQPDLNWENPDVRQAVYAMMRRWLDRGVDGFRMDVINLIAKRAEFIDGENRGAGLGFTMGPQIHEFLQEMNREVFAGREGEYLTVGEMPGVSIEDAVLFTDPDRAEVDMVFQFEHVSLDSGAHKFDAIPLDFVALKTNLARWQDGLAERGWNSLYLNNHDQPRLVSRFGNDEQYRVESATLWGLVLHLHRGTPYIYQGEEIGMTNVRFESIEYYRDIESINHYREAVEEFDASPASVLAGVHARGRDNARTPMHWDASEHAGFTTGKPWIEVNPNYPEINVEADRASSSSVFDFYRKLIALRHENETVALGDFELLAPSHPTLYAFTRTRGTETLLVVANVSDDAFDGDLPVDVTGAGLVLGNYANDTGGPLRPWEARLYRL</sequence>
<dbReference type="GO" id="GO:0009313">
    <property type="term" value="P:oligosaccharide catabolic process"/>
    <property type="evidence" value="ECO:0007669"/>
    <property type="project" value="TreeGrafter"/>
</dbReference>
<organism evidence="5 6">
    <name type="scientific">Mycetocola manganoxydans</name>
    <dbReference type="NCBI Taxonomy" id="699879"/>
    <lineage>
        <taxon>Bacteria</taxon>
        <taxon>Bacillati</taxon>
        <taxon>Actinomycetota</taxon>
        <taxon>Actinomycetes</taxon>
        <taxon>Micrococcales</taxon>
        <taxon>Microbacteriaceae</taxon>
        <taxon>Mycetocola</taxon>
    </lineage>
</organism>